<dbReference type="InterPro" id="IPR046936">
    <property type="entry name" value="BIM1-like"/>
</dbReference>
<keyword evidence="2" id="KW-1003">Cell membrane</keyword>
<evidence type="ECO:0000256" key="2">
    <source>
        <dbReference type="ARBA" id="ARBA00022475"/>
    </source>
</evidence>
<dbReference type="CDD" id="cd21176">
    <property type="entry name" value="LPMO_auxiliary-like"/>
    <property type="match status" value="1"/>
</dbReference>
<dbReference type="Proteomes" id="UP000095023">
    <property type="component" value="Unassembled WGS sequence"/>
</dbReference>
<evidence type="ECO:0000256" key="9">
    <source>
        <dbReference type="SAM" id="Phobius"/>
    </source>
</evidence>
<dbReference type="AlphaFoldDB" id="A0A1E4TDW4"/>
<evidence type="ECO:0000256" key="4">
    <source>
        <dbReference type="ARBA" id="ARBA00022729"/>
    </source>
</evidence>
<accession>A0A1E4TDW4</accession>
<keyword evidence="9" id="KW-1133">Transmembrane helix</keyword>
<evidence type="ECO:0000256" key="1">
    <source>
        <dbReference type="ARBA" id="ARBA00004609"/>
    </source>
</evidence>
<name>A0A1E4TDW4_9ASCO</name>
<keyword evidence="3" id="KW-0336">GPI-anchor</keyword>
<keyword evidence="9" id="KW-0812">Transmembrane</keyword>
<feature type="domain" description="Copper acquisition factor BIM1-like" evidence="11">
    <location>
        <begin position="26"/>
        <end position="173"/>
    </location>
</feature>
<dbReference type="PANTHER" id="PTHR34992:SF5">
    <property type="entry name" value="ANCHORED PROTEIN, PUTATIVE (AFU_ORTHOLOGUE AFUA_6G02800)-RELATED"/>
    <property type="match status" value="1"/>
</dbReference>
<dbReference type="OrthoDB" id="2587363at2759"/>
<evidence type="ECO:0000256" key="10">
    <source>
        <dbReference type="SAM" id="SignalP"/>
    </source>
</evidence>
<evidence type="ECO:0000256" key="8">
    <source>
        <dbReference type="SAM" id="MobiDB-lite"/>
    </source>
</evidence>
<organism evidence="12 13">
    <name type="scientific">Tortispora caseinolytica NRRL Y-17796</name>
    <dbReference type="NCBI Taxonomy" id="767744"/>
    <lineage>
        <taxon>Eukaryota</taxon>
        <taxon>Fungi</taxon>
        <taxon>Dikarya</taxon>
        <taxon>Ascomycota</taxon>
        <taxon>Saccharomycotina</taxon>
        <taxon>Trigonopsidomycetes</taxon>
        <taxon>Trigonopsidales</taxon>
        <taxon>Trigonopsidaceae</taxon>
        <taxon>Tortispora</taxon>
    </lineage>
</organism>
<feature type="transmembrane region" description="Helical" evidence="9">
    <location>
        <begin position="232"/>
        <end position="256"/>
    </location>
</feature>
<dbReference type="GO" id="GO:0005886">
    <property type="term" value="C:plasma membrane"/>
    <property type="evidence" value="ECO:0007669"/>
    <property type="project" value="UniProtKB-SubCell"/>
</dbReference>
<evidence type="ECO:0000256" key="6">
    <source>
        <dbReference type="ARBA" id="ARBA00023180"/>
    </source>
</evidence>
<feature type="chain" id="PRO_5009163199" description="Copper acquisition factor BIM1-like domain-containing protein" evidence="10">
    <location>
        <begin position="17"/>
        <end position="258"/>
    </location>
</feature>
<dbReference type="InterPro" id="IPR046530">
    <property type="entry name" value="BIM1-like_dom"/>
</dbReference>
<dbReference type="PANTHER" id="PTHR34992">
    <property type="entry name" value="HYPHAL ANASTAMOSIS-7 PROTEIN"/>
    <property type="match status" value="1"/>
</dbReference>
<comment type="subcellular location">
    <subcellularLocation>
        <location evidence="1">Cell membrane</location>
        <topology evidence="1">Lipid-anchor</topology>
        <topology evidence="1">GPI-anchor</topology>
    </subcellularLocation>
</comment>
<evidence type="ECO:0000313" key="13">
    <source>
        <dbReference type="Proteomes" id="UP000095023"/>
    </source>
</evidence>
<protein>
    <recommendedName>
        <fullName evidence="11">Copper acquisition factor BIM1-like domain-containing protein</fullName>
    </recommendedName>
</protein>
<dbReference type="GO" id="GO:0098552">
    <property type="term" value="C:side of membrane"/>
    <property type="evidence" value="ECO:0007669"/>
    <property type="project" value="UniProtKB-KW"/>
</dbReference>
<keyword evidence="7" id="KW-0449">Lipoprotein</keyword>
<reference evidence="13" key="1">
    <citation type="submission" date="2016-02" db="EMBL/GenBank/DDBJ databases">
        <title>Comparative genomics of biotechnologically important yeasts.</title>
        <authorList>
            <consortium name="DOE Joint Genome Institute"/>
            <person name="Riley R."/>
            <person name="Haridas S."/>
            <person name="Wolfe K.H."/>
            <person name="Lopes M.R."/>
            <person name="Hittinger C.T."/>
            <person name="Goker M."/>
            <person name="Salamov A."/>
            <person name="Wisecaver J."/>
            <person name="Long T.M."/>
            <person name="Aerts A.L."/>
            <person name="Barry K."/>
            <person name="Choi C."/>
            <person name="Clum A."/>
            <person name="Coughlan A.Y."/>
            <person name="Deshpande S."/>
            <person name="Douglass A.P."/>
            <person name="Hanson S.J."/>
            <person name="Klenk H.-P."/>
            <person name="Labutti K."/>
            <person name="Lapidus A."/>
            <person name="Lindquist E."/>
            <person name="Lipzen A."/>
            <person name="Meier-Kolthoff J.P."/>
            <person name="Ohm R.A."/>
            <person name="Otillar R.P."/>
            <person name="Pangilinan J."/>
            <person name="Peng Y."/>
            <person name="Rokas A."/>
            <person name="Rosa C.A."/>
            <person name="Scheuner C."/>
            <person name="Sibirny A.A."/>
            <person name="Slot J.C."/>
            <person name="Stielow J.B."/>
            <person name="Sun H."/>
            <person name="Kurtzman C.P."/>
            <person name="Blackwell M."/>
            <person name="Jeffries T.W."/>
            <person name="Grigoriev I.V."/>
        </authorList>
    </citation>
    <scope>NUCLEOTIDE SEQUENCE [LARGE SCALE GENOMIC DNA]</scope>
    <source>
        <strain evidence="13">NRRL Y-17796</strain>
    </source>
</reference>
<feature type="region of interest" description="Disordered" evidence="8">
    <location>
        <begin position="187"/>
        <end position="227"/>
    </location>
</feature>
<evidence type="ECO:0000256" key="5">
    <source>
        <dbReference type="ARBA" id="ARBA00023136"/>
    </source>
</evidence>
<keyword evidence="6" id="KW-0325">Glycoprotein</keyword>
<evidence type="ECO:0000313" key="12">
    <source>
        <dbReference type="EMBL" id="ODV89893.1"/>
    </source>
</evidence>
<evidence type="ECO:0000256" key="7">
    <source>
        <dbReference type="ARBA" id="ARBA00023288"/>
    </source>
</evidence>
<sequence>MQSKIIALALAGAALAQHGSGYAQTMGPVAFLWPPDRPWNEDQDNIAPCGSASGVGNRTAFPIDQGYIALVAQEEGWDIAVRIAYSDDPTNIADFDPVRGNISEIGEGHLCVQMPDQTSSIQVGDPATLQIEYRSLEGSENETFYACADITFVSLETWIASNDGTNMCFNATEDEFSFGTQTYSLTALPTESGDAGTGPDTTTTTQATSTTSEDSSTTVPASSGSRSAGNTIAVPSFVGLVGAAVATVLLGLSICAGY</sequence>
<keyword evidence="5 9" id="KW-0472">Membrane</keyword>
<feature type="compositionally biased region" description="Low complexity" evidence="8">
    <location>
        <begin position="192"/>
        <end position="218"/>
    </location>
</feature>
<evidence type="ECO:0000256" key="3">
    <source>
        <dbReference type="ARBA" id="ARBA00022622"/>
    </source>
</evidence>
<gene>
    <name evidence="12" type="ORF">CANCADRAFT_97124</name>
</gene>
<evidence type="ECO:0000259" key="11">
    <source>
        <dbReference type="Pfam" id="PF20238"/>
    </source>
</evidence>
<keyword evidence="4 10" id="KW-0732">Signal</keyword>
<dbReference type="EMBL" id="KV453842">
    <property type="protein sequence ID" value="ODV89893.1"/>
    <property type="molecule type" value="Genomic_DNA"/>
</dbReference>
<keyword evidence="13" id="KW-1185">Reference proteome</keyword>
<feature type="signal peptide" evidence="10">
    <location>
        <begin position="1"/>
        <end position="16"/>
    </location>
</feature>
<dbReference type="Pfam" id="PF20238">
    <property type="entry name" value="BIM1-like_dom"/>
    <property type="match status" value="1"/>
</dbReference>
<proteinExistence type="predicted"/>